<reference evidence="16" key="1">
    <citation type="submission" date="2013-12" db="EMBL/GenBank/DDBJ databases">
        <authorList>
            <person name="Aslett M."/>
        </authorList>
    </citation>
    <scope>NUCLEOTIDE SEQUENCE [LARGE SCALE GENOMIC DNA]</scope>
    <source>
        <strain evidence="16">Lindley</strain>
    </source>
</reference>
<accession>A0A183CD47</accession>
<dbReference type="SUPFAM" id="SSF52440">
    <property type="entry name" value="PreATP-grasp domain"/>
    <property type="match status" value="1"/>
</dbReference>
<evidence type="ECO:0000256" key="1">
    <source>
        <dbReference type="ARBA" id="ARBA00004965"/>
    </source>
</evidence>
<keyword evidence="5 12" id="KW-0436">Ligase</keyword>
<dbReference type="AlphaFoldDB" id="A0A183CD47"/>
<comment type="catalytic activity">
    <reaction evidence="11">
        <text>gamma-L-glutamyl-L-cysteine + glycine + ATP = glutathione + ADP + phosphate + H(+)</text>
        <dbReference type="Rhea" id="RHEA:13557"/>
        <dbReference type="ChEBI" id="CHEBI:15378"/>
        <dbReference type="ChEBI" id="CHEBI:30616"/>
        <dbReference type="ChEBI" id="CHEBI:43474"/>
        <dbReference type="ChEBI" id="CHEBI:57305"/>
        <dbReference type="ChEBI" id="CHEBI:57925"/>
        <dbReference type="ChEBI" id="CHEBI:58173"/>
        <dbReference type="ChEBI" id="CHEBI:456216"/>
        <dbReference type="EC" id="6.3.2.3"/>
    </reaction>
    <physiologicalReaction direction="left-to-right" evidence="11">
        <dbReference type="Rhea" id="RHEA:13558"/>
    </physiologicalReaction>
</comment>
<evidence type="ECO:0000256" key="9">
    <source>
        <dbReference type="ARBA" id="ARBA00022840"/>
    </source>
</evidence>
<evidence type="ECO:0000256" key="6">
    <source>
        <dbReference type="ARBA" id="ARBA00022684"/>
    </source>
</evidence>
<feature type="binding site" evidence="13">
    <location>
        <begin position="423"/>
        <end position="432"/>
    </location>
    <ligand>
        <name>ATP</name>
        <dbReference type="ChEBI" id="CHEBI:30616"/>
    </ligand>
</feature>
<dbReference type="InterPro" id="IPR014049">
    <property type="entry name" value="Glutathione_synthase_N_euk"/>
</dbReference>
<feature type="binding site" evidence="14">
    <location>
        <position position="427"/>
    </location>
    <ligand>
        <name>Mg(2+)</name>
        <dbReference type="ChEBI" id="CHEBI:18420"/>
    </ligand>
</feature>
<dbReference type="PANTHER" id="PTHR11130">
    <property type="entry name" value="GLUTATHIONE SYNTHETASE"/>
    <property type="match status" value="1"/>
</dbReference>
<dbReference type="WBParaSite" id="GPLIN_001080100">
    <property type="protein sequence ID" value="GPLIN_001080100"/>
    <property type="gene ID" value="GPLIN_001080100"/>
</dbReference>
<dbReference type="Gene3D" id="1.10.1080.10">
    <property type="entry name" value="Glutathione Synthetase, Chain A, domain 3"/>
    <property type="match status" value="1"/>
</dbReference>
<dbReference type="InterPro" id="IPR037013">
    <property type="entry name" value="GSH-S_sub-bd_sf"/>
</dbReference>
<dbReference type="Gene3D" id="3.30.470.20">
    <property type="entry name" value="ATP-grasp fold, B domain"/>
    <property type="match status" value="1"/>
</dbReference>
<evidence type="ECO:0000256" key="13">
    <source>
        <dbReference type="PIRSR" id="PIRSR001558-1"/>
    </source>
</evidence>
<dbReference type="Proteomes" id="UP000050741">
    <property type="component" value="Unassembled WGS sequence"/>
</dbReference>
<evidence type="ECO:0000259" key="15">
    <source>
        <dbReference type="Pfam" id="PF03199"/>
    </source>
</evidence>
<evidence type="ECO:0000256" key="7">
    <source>
        <dbReference type="ARBA" id="ARBA00022723"/>
    </source>
</evidence>
<dbReference type="SUPFAM" id="SSF56059">
    <property type="entry name" value="Glutathione synthetase ATP-binding domain-like"/>
    <property type="match status" value="1"/>
</dbReference>
<comment type="similarity">
    <text evidence="2 12">Belongs to the eukaryotic GSH synthase family.</text>
</comment>
<feature type="binding site" evidence="13">
    <location>
        <position position="363"/>
    </location>
    <ligand>
        <name>ATP</name>
        <dbReference type="ChEBI" id="CHEBI:30616"/>
    </ligand>
</feature>
<sequence>MQKIMQTERAKCAKVTVKNDHRKLKSSDVGKHSNVRDYVTGLIRNPEEKEELIEYAESYAHSIGLVSRTNERSFSSEPAILVPIALLPSAFPRELYDQAVDVHATLAELYFRVACDHAFLVESFKDVCKTDAFTARMVGIVQAVHAEQNQGVRQPLTLSLQRADYLVHWEPQKDSFELKQIEFNIGPIGGPGCATQAAKLHAKMLDRLHAIHGSDVPMLAEAFTPKVKARQKFARTLYQAWKLFGDPNAILLYITNSTNDPMCHFDGLQFVQFEVEKHGKRDGHLVEVVQMTLSKAAERLTLDENGDFSLFVDGTKRVALAHITEGNMPEEFPTECEWHARTMLERSNAILSPNICTELSSSKKIQQILAMPGILERFFTDEPDKCVALRRTFAGLWGLENDDEFTREIINEAIRSPHNYVLKCQLEAGKGNFFDDELVKKLGQMTLAERGAFILQQKIKPMSVKNFLLRPFKPVELDDVIGELGIFGSLIGDQSTRKLLWNTVDGHVLKTRSASVNQAGVTAGFGVVDTPLLFDASEFF</sequence>
<dbReference type="Pfam" id="PF03917">
    <property type="entry name" value="GSH_synth_ATP"/>
    <property type="match status" value="1"/>
</dbReference>
<dbReference type="InterPro" id="IPR014042">
    <property type="entry name" value="Glutathione_synthase_a-hlx"/>
</dbReference>
<feature type="binding site" evidence="13">
    <location>
        <position position="483"/>
    </location>
    <ligand>
        <name>ATP</name>
        <dbReference type="ChEBI" id="CHEBI:30616"/>
    </ligand>
</feature>
<dbReference type="PIRSF" id="PIRSF001558">
    <property type="entry name" value="GSHase"/>
    <property type="match status" value="1"/>
</dbReference>
<keyword evidence="16" id="KW-1185">Reference proteome</keyword>
<dbReference type="Gene3D" id="3.30.1490.80">
    <property type="match status" value="1"/>
</dbReference>
<evidence type="ECO:0000256" key="12">
    <source>
        <dbReference type="PIRNR" id="PIRNR001558"/>
    </source>
</evidence>
<dbReference type="GO" id="GO:0043295">
    <property type="term" value="F:glutathione binding"/>
    <property type="evidence" value="ECO:0007669"/>
    <property type="project" value="UniProtKB-UniRule"/>
</dbReference>
<dbReference type="InterPro" id="IPR004887">
    <property type="entry name" value="GSH_synth_subst-bd"/>
</dbReference>
<dbReference type="InterPro" id="IPR005615">
    <property type="entry name" value="Glutathione_synthase"/>
</dbReference>
<name>A0A183CD47_GLOPA</name>
<dbReference type="GO" id="GO:0004363">
    <property type="term" value="F:glutathione synthase activity"/>
    <property type="evidence" value="ECO:0007669"/>
    <property type="project" value="UniProtKB-UniRule"/>
</dbReference>
<keyword evidence="8 12" id="KW-0547">Nucleotide-binding</keyword>
<dbReference type="EC" id="6.3.2.3" evidence="3 12"/>
<dbReference type="UniPathway" id="UPA00142">
    <property type="reaction ID" value="UER00210"/>
</dbReference>
<evidence type="ECO:0000313" key="16">
    <source>
        <dbReference type="Proteomes" id="UP000050741"/>
    </source>
</evidence>
<proteinExistence type="inferred from homology"/>
<evidence type="ECO:0000313" key="17">
    <source>
        <dbReference type="WBParaSite" id="GPLIN_001080100"/>
    </source>
</evidence>
<dbReference type="GO" id="GO:0005524">
    <property type="term" value="F:ATP binding"/>
    <property type="evidence" value="ECO:0007669"/>
    <property type="project" value="UniProtKB-UniRule"/>
</dbReference>
<dbReference type="Pfam" id="PF03199">
    <property type="entry name" value="GSH_synthase"/>
    <property type="match status" value="1"/>
</dbReference>
<evidence type="ECO:0000256" key="8">
    <source>
        <dbReference type="ARBA" id="ARBA00022741"/>
    </source>
</evidence>
<evidence type="ECO:0000256" key="11">
    <source>
        <dbReference type="ARBA" id="ARBA00048871"/>
    </source>
</evidence>
<evidence type="ECO:0000256" key="10">
    <source>
        <dbReference type="ARBA" id="ARBA00022842"/>
    </source>
</evidence>
<dbReference type="InterPro" id="IPR014709">
    <property type="entry name" value="Glutathione_synthase_C_euk"/>
</dbReference>
<evidence type="ECO:0000256" key="3">
    <source>
        <dbReference type="ARBA" id="ARBA00012214"/>
    </source>
</evidence>
<protein>
    <recommendedName>
        <fullName evidence="4 12">Glutathione synthetase</fullName>
        <shortName evidence="12">GSH-S</shortName>
        <ecNumber evidence="3 12">6.3.2.3</ecNumber>
    </recommendedName>
</protein>
<dbReference type="Gene3D" id="3.40.50.1760">
    <property type="entry name" value="Glutathione synthase, substrate-binding domain superfamily, eukaryotic"/>
    <property type="match status" value="1"/>
</dbReference>
<evidence type="ECO:0000256" key="14">
    <source>
        <dbReference type="PIRSR" id="PIRSR001558-2"/>
    </source>
</evidence>
<comment type="cofactor">
    <cofactor evidence="12 14">
        <name>Mg(2+)</name>
        <dbReference type="ChEBI" id="CHEBI:18420"/>
    </cofactor>
    <text evidence="12 14">Binds 1 Mg(2+) ion per subunit.</text>
</comment>
<dbReference type="Gene3D" id="3.30.1490.50">
    <property type="match status" value="1"/>
</dbReference>
<feature type="domain" description="Glutathione synthase substrate-binding" evidence="15">
    <location>
        <begin position="283"/>
        <end position="359"/>
    </location>
</feature>
<reference evidence="17" key="3">
    <citation type="submission" date="2016-06" db="UniProtKB">
        <authorList>
            <consortium name="WormBaseParasite"/>
        </authorList>
    </citation>
    <scope>IDENTIFICATION</scope>
</reference>
<organism evidence="16 17">
    <name type="scientific">Globodera pallida</name>
    <name type="common">Potato cyst nematode worm</name>
    <name type="synonym">Heterodera pallida</name>
    <dbReference type="NCBI Taxonomy" id="36090"/>
    <lineage>
        <taxon>Eukaryota</taxon>
        <taxon>Metazoa</taxon>
        <taxon>Ecdysozoa</taxon>
        <taxon>Nematoda</taxon>
        <taxon>Chromadorea</taxon>
        <taxon>Rhabditida</taxon>
        <taxon>Tylenchina</taxon>
        <taxon>Tylenchomorpha</taxon>
        <taxon>Tylenchoidea</taxon>
        <taxon>Heteroderidae</taxon>
        <taxon>Heteroderinae</taxon>
        <taxon>Globodera</taxon>
    </lineage>
</organism>
<dbReference type="InterPro" id="IPR016185">
    <property type="entry name" value="PreATP-grasp_dom_sf"/>
</dbReference>
<dbReference type="GO" id="GO:0005829">
    <property type="term" value="C:cytosol"/>
    <property type="evidence" value="ECO:0007669"/>
    <property type="project" value="TreeGrafter"/>
</dbReference>
<dbReference type="PANTHER" id="PTHR11130:SF0">
    <property type="entry name" value="GLUTATHIONE SYNTHETASE"/>
    <property type="match status" value="1"/>
</dbReference>
<comment type="pathway">
    <text evidence="1 12">Sulfur metabolism; glutathione biosynthesis; glutathione from L-cysteine and L-glutamate: step 2/2.</text>
</comment>
<keyword evidence="9 12" id="KW-0067">ATP-binding</keyword>
<evidence type="ECO:0000256" key="4">
    <source>
        <dbReference type="ARBA" id="ARBA00020821"/>
    </source>
</evidence>
<keyword evidence="7 12" id="KW-0479">Metal-binding</keyword>
<keyword evidence="10 12" id="KW-0460">Magnesium</keyword>
<reference evidence="16" key="2">
    <citation type="submission" date="2014-05" db="EMBL/GenBank/DDBJ databases">
        <title>The genome and life-stage specific transcriptomes of Globodera pallida elucidate key aspects of plant parasitism by a cyst nematode.</title>
        <authorList>
            <person name="Cotton J.A."/>
            <person name="Lilley C.J."/>
            <person name="Jones L.M."/>
            <person name="Kikuchi T."/>
            <person name="Reid A.J."/>
            <person name="Thorpe P."/>
            <person name="Tsai I.J."/>
            <person name="Beasley H."/>
            <person name="Blok V."/>
            <person name="Cock P.J.A."/>
            <person name="Van den Akker S.E."/>
            <person name="Holroyd N."/>
            <person name="Hunt M."/>
            <person name="Mantelin S."/>
            <person name="Naghra H."/>
            <person name="Pain A."/>
            <person name="Palomares-Rius J.E."/>
            <person name="Zarowiecki M."/>
            <person name="Berriman M."/>
            <person name="Jones J.T."/>
            <person name="Urwin P.E."/>
        </authorList>
    </citation>
    <scope>NUCLEOTIDE SEQUENCE [LARGE SCALE GENOMIC DNA]</scope>
    <source>
        <strain evidence="16">Lindley</strain>
    </source>
</reference>
<evidence type="ECO:0000256" key="2">
    <source>
        <dbReference type="ARBA" id="ARBA00010385"/>
    </source>
</evidence>
<dbReference type="GO" id="GO:0000287">
    <property type="term" value="F:magnesium ion binding"/>
    <property type="evidence" value="ECO:0007669"/>
    <property type="project" value="UniProtKB-UniRule"/>
</dbReference>
<keyword evidence="6 12" id="KW-0317">Glutathione biosynthesis</keyword>
<evidence type="ECO:0000256" key="5">
    <source>
        <dbReference type="ARBA" id="ARBA00022598"/>
    </source>
</evidence>